<organism evidence="1 2">
    <name type="scientific">Sphingorhabdus buctiana</name>
    <dbReference type="NCBI Taxonomy" id="1508805"/>
    <lineage>
        <taxon>Bacteria</taxon>
        <taxon>Pseudomonadati</taxon>
        <taxon>Pseudomonadota</taxon>
        <taxon>Alphaproteobacteria</taxon>
        <taxon>Sphingomonadales</taxon>
        <taxon>Sphingomonadaceae</taxon>
        <taxon>Sphingorhabdus</taxon>
    </lineage>
</organism>
<dbReference type="RefSeq" id="WP_381513600.1">
    <property type="nucleotide sequence ID" value="NZ_JBHUEL010000008.1"/>
</dbReference>
<accession>A0ABW4MEZ9</accession>
<protein>
    <submittedName>
        <fullName evidence="1">Uncharacterized protein</fullName>
    </submittedName>
</protein>
<evidence type="ECO:0000313" key="1">
    <source>
        <dbReference type="EMBL" id="MFD1766914.1"/>
    </source>
</evidence>
<reference evidence="2" key="1">
    <citation type="journal article" date="2019" name="Int. J. Syst. Evol. Microbiol.">
        <title>The Global Catalogue of Microorganisms (GCM) 10K type strain sequencing project: providing services to taxonomists for standard genome sequencing and annotation.</title>
        <authorList>
            <consortium name="The Broad Institute Genomics Platform"/>
            <consortium name="The Broad Institute Genome Sequencing Center for Infectious Disease"/>
            <person name="Wu L."/>
            <person name="Ma J."/>
        </authorList>
    </citation>
    <scope>NUCLEOTIDE SEQUENCE [LARGE SCALE GENOMIC DNA]</scope>
    <source>
        <strain evidence="2">CGMCC 1.12449</strain>
    </source>
</reference>
<evidence type="ECO:0000313" key="2">
    <source>
        <dbReference type="Proteomes" id="UP001597215"/>
    </source>
</evidence>
<keyword evidence="2" id="KW-1185">Reference proteome</keyword>
<name>A0ABW4MEZ9_9SPHN</name>
<proteinExistence type="predicted"/>
<dbReference type="Proteomes" id="UP001597215">
    <property type="component" value="Unassembled WGS sequence"/>
</dbReference>
<comment type="caution">
    <text evidence="1">The sequence shown here is derived from an EMBL/GenBank/DDBJ whole genome shotgun (WGS) entry which is preliminary data.</text>
</comment>
<gene>
    <name evidence="1" type="ORF">ACFSAG_08670</name>
</gene>
<dbReference type="EMBL" id="JBHUEL010000008">
    <property type="protein sequence ID" value="MFD1766914.1"/>
    <property type="molecule type" value="Genomic_DNA"/>
</dbReference>
<sequence length="69" mass="7112">MSGVVPIKFITLQSRGGNYLVVASNIAWLRTAENGQTQIGIVGGSPLLVTGTIEETAALILAETGKAIT</sequence>